<evidence type="ECO:0000313" key="3">
    <source>
        <dbReference type="Proteomes" id="UP000515862"/>
    </source>
</evidence>
<name>A0AAE2VFW2_BACIU</name>
<organism evidence="1 3">
    <name type="scientific">Bacillus subtilis subsp. subtilis</name>
    <dbReference type="NCBI Taxonomy" id="135461"/>
    <lineage>
        <taxon>Bacteria</taxon>
        <taxon>Bacillati</taxon>
        <taxon>Bacillota</taxon>
        <taxon>Bacilli</taxon>
        <taxon>Bacillales</taxon>
        <taxon>Bacillaceae</taxon>
        <taxon>Bacillus</taxon>
    </lineage>
</organism>
<dbReference type="Proteomes" id="UP000515862">
    <property type="component" value="Unassembled WGS sequence"/>
</dbReference>
<sequence length="87" mass="9944">MIMKAIILMKSARAAVFSSDLMSTRCSTRITHIEPSESIIAYRKNWLAEGCVIFSPECFPKHLQKANRGLRHHLIEQLKQINVHLPS</sequence>
<dbReference type="EMBL" id="JAEPVU010000009">
    <property type="protein sequence ID" value="MBK5972342.1"/>
    <property type="molecule type" value="Genomic_DNA"/>
</dbReference>
<dbReference type="EMBL" id="CP060710">
    <property type="protein sequence ID" value="QNN29625.1"/>
    <property type="molecule type" value="Genomic_DNA"/>
</dbReference>
<protein>
    <submittedName>
        <fullName evidence="1">Uncharacterized protein</fullName>
    </submittedName>
</protein>
<gene>
    <name evidence="1" type="ORF">H9S96_05245</name>
    <name evidence="2" type="ORF">H9S96_05595</name>
</gene>
<dbReference type="AlphaFoldDB" id="A0AAE2VFW2"/>
<evidence type="ECO:0000313" key="2">
    <source>
        <dbReference type="EMBL" id="QNN29625.1"/>
    </source>
</evidence>
<reference evidence="2" key="1">
    <citation type="submission" date="2020-08" db="EMBL/GenBank/DDBJ databases">
        <title>Complete Genome Sequence of type-strain Bacillus subtilis subsp. subtilis DSM10T.</title>
        <authorList>
            <person name="Lilge L."/>
            <person name="Hertel R."/>
            <person name="Morabbi Heravi K."/>
            <person name="Henkel M."/>
            <person name="Commichau F.M."/>
            <person name="Hausmann R."/>
        </authorList>
    </citation>
    <scope>NUCLEOTIDE SEQUENCE [LARGE SCALE GENOMIC DNA]</scope>
    <source>
        <strain evidence="2">DSM 10</strain>
    </source>
</reference>
<proteinExistence type="predicted"/>
<accession>A0AAE2VFW2</accession>
<reference evidence="1" key="2">
    <citation type="submission" date="2020-10" db="EMBL/GenBank/DDBJ databases">
        <title>Complete genome sequence of type-strain Bacillus subtilis subsp. subtilis DSM 10.</title>
        <authorList>
            <person name="Lilge L."/>
            <person name="Hertel R."/>
            <person name="Morabbi Heravi K."/>
            <person name="Henkel M."/>
            <person name="Commichau F.M."/>
            <person name="Hausmann R."/>
        </authorList>
    </citation>
    <scope>NUCLEOTIDE SEQUENCE</scope>
    <source>
        <strain evidence="1">DSM 10</strain>
    </source>
</reference>
<evidence type="ECO:0000313" key="1">
    <source>
        <dbReference type="EMBL" id="MBK5972342.1"/>
    </source>
</evidence>